<evidence type="ECO:0000256" key="3">
    <source>
        <dbReference type="ARBA" id="ARBA00018192"/>
    </source>
</evidence>
<keyword evidence="8 14" id="KW-0249">Electron transport</keyword>
<comment type="similarity">
    <text evidence="2 14">Belongs to the complex I NDUFA13 subunit family.</text>
</comment>
<gene>
    <name evidence="15" type="ORF">TcWFU_001006</name>
</gene>
<keyword evidence="15" id="KW-0830">Ubiquinone</keyword>
<keyword evidence="6 14" id="KW-0812">Transmembrane</keyword>
<evidence type="ECO:0000256" key="7">
    <source>
        <dbReference type="ARBA" id="ARBA00022792"/>
    </source>
</evidence>
<keyword evidence="11 14" id="KW-0472">Membrane</keyword>
<organism evidence="15 16">
    <name type="scientific">Taenia crassiceps</name>
    <dbReference type="NCBI Taxonomy" id="6207"/>
    <lineage>
        <taxon>Eukaryota</taxon>
        <taxon>Metazoa</taxon>
        <taxon>Spiralia</taxon>
        <taxon>Lophotrochozoa</taxon>
        <taxon>Platyhelminthes</taxon>
        <taxon>Cestoda</taxon>
        <taxon>Eucestoda</taxon>
        <taxon>Cyclophyllidea</taxon>
        <taxon>Taeniidae</taxon>
        <taxon>Taenia</taxon>
    </lineage>
</organism>
<evidence type="ECO:0000256" key="12">
    <source>
        <dbReference type="ARBA" id="ARBA00045908"/>
    </source>
</evidence>
<keyword evidence="10 14" id="KW-0496">Mitochondrion</keyword>
<comment type="function">
    <text evidence="14">Complex I functions in the transfer of electrons from NADH to the respiratory chain. Accessory subunit of the mitochondrial membrane respiratory chain NADH dehydrogenase (Complex I), that is believed not to be involved in catalysis.</text>
</comment>
<keyword evidence="7 14" id="KW-0999">Mitochondrion inner membrane</keyword>
<comment type="function">
    <text evidence="12">Accessory subunit of the mitochondrial membrane respiratory chain NADH dehydrogenase (Complex I), that is believed not to be involved in catalysis. Complex I functions in the transfer of electrons from NADH to the respiratory chain. The immediate electron acceptor for the enzyme is believed to be ubiquinone. Involved in the interferon/all-trans-retinoic acid (IFN/RA) induced cell death. This apoptotic activity is inhibited by interaction with viral IRF1. Prevents the transactivation of STAT3 target genes. May play a role in CARD15-mediated innate mucosal responses and serve to regulate intestinal epithelial cell responses to microbes.</text>
</comment>
<comment type="caution">
    <text evidence="15">The sequence shown here is derived from an EMBL/GenBank/DDBJ whole genome shotgun (WGS) entry which is preliminary data.</text>
</comment>
<feature type="transmembrane region" description="Helical" evidence="14">
    <location>
        <begin position="50"/>
        <end position="69"/>
    </location>
</feature>
<keyword evidence="4 14" id="KW-0813">Transport</keyword>
<dbReference type="PANTHER" id="PTHR12966">
    <property type="entry name" value="NADH DEHYDROGENASE UBIQUINONE 1 ALPHA SUBCOMPLEX SUBUNIT 13"/>
    <property type="match status" value="1"/>
</dbReference>
<evidence type="ECO:0000256" key="8">
    <source>
        <dbReference type="ARBA" id="ARBA00022982"/>
    </source>
</evidence>
<evidence type="ECO:0000256" key="10">
    <source>
        <dbReference type="ARBA" id="ARBA00023128"/>
    </source>
</evidence>
<evidence type="ECO:0000256" key="11">
    <source>
        <dbReference type="ARBA" id="ARBA00023136"/>
    </source>
</evidence>
<evidence type="ECO:0000256" key="1">
    <source>
        <dbReference type="ARBA" id="ARBA00004298"/>
    </source>
</evidence>
<evidence type="ECO:0000256" key="5">
    <source>
        <dbReference type="ARBA" id="ARBA00022660"/>
    </source>
</evidence>
<dbReference type="Proteomes" id="UP001651158">
    <property type="component" value="Unassembled WGS sequence"/>
</dbReference>
<evidence type="ECO:0000256" key="2">
    <source>
        <dbReference type="ARBA" id="ARBA00007312"/>
    </source>
</evidence>
<accession>A0ABR4QJY3</accession>
<proteinExistence type="inferred from homology"/>
<evidence type="ECO:0000256" key="14">
    <source>
        <dbReference type="RuleBase" id="RU368034"/>
    </source>
</evidence>
<evidence type="ECO:0000256" key="13">
    <source>
        <dbReference type="ARBA" id="ARBA00046797"/>
    </source>
</evidence>
<evidence type="ECO:0000256" key="6">
    <source>
        <dbReference type="ARBA" id="ARBA00022692"/>
    </source>
</evidence>
<protein>
    <recommendedName>
        <fullName evidence="3 14">NADH dehydrogenase [ubiquinone] 1 alpha subcomplex subunit 13</fullName>
    </recommendedName>
</protein>
<sequence>MVYAHVLTPLIGVEFRVWALMVAYKQEMPPPGGFATFNVFNKAVRKHLNGLYLIGALYACTFVGIKLRLWGKERKEARDNENREQRMYLRQLVKNRDYETELMKDVPGWEVGHWYDTPVYHNPRGLWCEPNQYEYYAHLSRKDAGRQRAVHFEY</sequence>
<dbReference type="Pfam" id="PF06212">
    <property type="entry name" value="GRIM-19"/>
    <property type="match status" value="1"/>
</dbReference>
<dbReference type="EMBL" id="JAKROA010000002">
    <property type="protein sequence ID" value="KAL5109764.1"/>
    <property type="molecule type" value="Genomic_DNA"/>
</dbReference>
<keyword evidence="9 14" id="KW-1133">Transmembrane helix</keyword>
<reference evidence="15 16" key="1">
    <citation type="journal article" date="2022" name="Front. Cell. Infect. Microbiol.">
        <title>The Genomes of Two Strains of Taenia crassiceps the Animal Model for the Study of Human Cysticercosis.</title>
        <authorList>
            <person name="Bobes R.J."/>
            <person name="Estrada K."/>
            <person name="Rios-Valencia D.G."/>
            <person name="Calderon-Gallegos A."/>
            <person name="de la Torre P."/>
            <person name="Carrero J.C."/>
            <person name="Sanchez-Flores A."/>
            <person name="Laclette J.P."/>
        </authorList>
    </citation>
    <scope>NUCLEOTIDE SEQUENCE [LARGE SCALE GENOMIC DNA]</scope>
    <source>
        <strain evidence="15">WFUcys</strain>
    </source>
</reference>
<comment type="subunit">
    <text evidence="13">Complex I is composed of 45 different subunits. Interacts with CARD15, but not with CARD4. Interacts with STAT3, but not with STAT1, STAT2 and STAT5A. Interacts with OLFM4.</text>
</comment>
<dbReference type="PANTHER" id="PTHR12966:SF0">
    <property type="entry name" value="NADH DEHYDROGENASE [UBIQUINONE] 1 ALPHA SUBCOMPLEX SUBUNIT 13"/>
    <property type="match status" value="1"/>
</dbReference>
<evidence type="ECO:0000256" key="4">
    <source>
        <dbReference type="ARBA" id="ARBA00022448"/>
    </source>
</evidence>
<keyword evidence="16" id="KW-1185">Reference proteome</keyword>
<evidence type="ECO:0000313" key="15">
    <source>
        <dbReference type="EMBL" id="KAL5109764.1"/>
    </source>
</evidence>
<comment type="subcellular location">
    <subcellularLocation>
        <location evidence="1 14">Mitochondrion inner membrane</location>
        <topology evidence="1 14">Single-pass membrane protein</topology>
        <orientation evidence="1 14">Matrix side</orientation>
    </subcellularLocation>
</comment>
<evidence type="ECO:0000256" key="9">
    <source>
        <dbReference type="ARBA" id="ARBA00022989"/>
    </source>
</evidence>
<dbReference type="InterPro" id="IPR009346">
    <property type="entry name" value="GRIM-19"/>
</dbReference>
<evidence type="ECO:0000313" key="16">
    <source>
        <dbReference type="Proteomes" id="UP001651158"/>
    </source>
</evidence>
<name>A0ABR4QJY3_9CEST</name>
<keyword evidence="5 14" id="KW-0679">Respiratory chain</keyword>